<accession>G0L5Q5</accession>
<keyword evidence="2" id="KW-1185">Reference proteome</keyword>
<dbReference type="HOGENOM" id="CLU_2541850_0_0_10"/>
<protein>
    <submittedName>
        <fullName evidence="1">Uncharacterized protein</fullName>
    </submittedName>
</protein>
<organism evidence="1 2">
    <name type="scientific">Zobellia galactanivorans (strain DSM 12802 / CCUG 47099 / CIP 106680 / NCIMB 13871 / Dsij)</name>
    <dbReference type="NCBI Taxonomy" id="63186"/>
    <lineage>
        <taxon>Bacteria</taxon>
        <taxon>Pseudomonadati</taxon>
        <taxon>Bacteroidota</taxon>
        <taxon>Flavobacteriia</taxon>
        <taxon>Flavobacteriales</taxon>
        <taxon>Flavobacteriaceae</taxon>
        <taxon>Zobellia</taxon>
    </lineage>
</organism>
<reference evidence="1 2" key="2">
    <citation type="journal article" date="2012" name="Environ. Microbiol.">
        <title>Characterization of the first alginolytic operons in a marine bacterium: from their emergence in marine Flavobacteriia to their independent transfers to marine Proteobacteria and human gut Bacteroides.</title>
        <authorList>
            <person name="Thomas F."/>
            <person name="Barbeyron T."/>
            <person name="Tonon T."/>
            <person name="Genicot S."/>
            <person name="Czjzek M."/>
            <person name="Michel G."/>
        </authorList>
    </citation>
    <scope>NUCLEOTIDE SEQUENCE [LARGE SCALE GENOMIC DNA]</scope>
    <source>
        <strain evidence="2">DSM 12802 / CCUG 47099 / CIP 106680 / NCIMB 13871 / Dsij</strain>
    </source>
</reference>
<evidence type="ECO:0000313" key="1">
    <source>
        <dbReference type="EMBL" id="CAZ96420.1"/>
    </source>
</evidence>
<sequence length="83" mass="9520">MDAHPKPDDFQAKQTGIVRAPIAKNLKFSFQKFSLHQILVDSLVRRVFKLPKGANKKSLPTRKAFHWPKPIKVLGHNTTGQRY</sequence>
<evidence type="ECO:0000313" key="2">
    <source>
        <dbReference type="Proteomes" id="UP000008898"/>
    </source>
</evidence>
<dbReference type="Proteomes" id="UP000008898">
    <property type="component" value="Chromosome"/>
</dbReference>
<dbReference type="EMBL" id="FP476056">
    <property type="protein sequence ID" value="CAZ96420.1"/>
    <property type="molecule type" value="Genomic_DNA"/>
</dbReference>
<dbReference type="KEGG" id="zga:ZOBELLIA_2264"/>
<reference evidence="2" key="1">
    <citation type="submission" date="2009-07" db="EMBL/GenBank/DDBJ databases">
        <title>Complete genome sequence of Zobellia galactanivorans Dsij.</title>
        <authorList>
            <consortium name="Genoscope - CEA"/>
        </authorList>
    </citation>
    <scope>NUCLEOTIDE SEQUENCE [LARGE SCALE GENOMIC DNA]</scope>
    <source>
        <strain evidence="2">DSM 12802 / CCUG 47099 / CIP 106680 / NCIMB 13871 / Dsij</strain>
    </source>
</reference>
<gene>
    <name evidence="1" type="ordered locus">zobellia_2264</name>
</gene>
<name>G0L5Q5_ZOBGA</name>
<dbReference type="AlphaFoldDB" id="G0L5Q5"/>
<proteinExistence type="predicted"/>